<dbReference type="Proteomes" id="UP000018189">
    <property type="component" value="Unassembled WGS sequence"/>
</dbReference>
<evidence type="ECO:0000313" key="1">
    <source>
        <dbReference type="EMBL" id="CDF28615.1"/>
    </source>
</evidence>
<accession>R7PTE0</accession>
<protein>
    <recommendedName>
        <fullName evidence="2">DUF4238 domain-containing protein</fullName>
    </recommendedName>
</protein>
<comment type="caution">
    <text evidence="1">The sequence shown here is derived from an EMBL/GenBank/DDBJ whole genome shotgun (WGS) entry which is preliminary data.</text>
</comment>
<sequence>MITDKKRQHYVPQFYLKNFSTAKKNNNYIIYCYDRINNKIYPNNVKNIAQEEYFNETEELSIENGLDKHEHTSSILINELIKTQEYQILNDFVVKSYLSSYMLRQIIRTKNIRNQIEDYFQSMIDEEIEIPEEVKKYDIKNAKEEAKFGHIALTYKEFYDKLSYFVMKKWILIKNQTDINFWTSDNPVAIYNKDGQRFLDKMDTHIFLPLTPKLCLCLIEPTSYINFKKPIKNNTIDAILNNMFEAAEYKMNLEEEVNCINNLQYKFSTRHVFSQNHNDLSELIK</sequence>
<dbReference type="EMBL" id="CBKP010000019">
    <property type="protein sequence ID" value="CDF28615.1"/>
    <property type="molecule type" value="Genomic_DNA"/>
</dbReference>
<proteinExistence type="predicted"/>
<name>R7PTE0_METSM</name>
<dbReference type="Pfam" id="PF14022">
    <property type="entry name" value="DUF4238"/>
    <property type="match status" value="1"/>
</dbReference>
<dbReference type="InterPro" id="IPR025332">
    <property type="entry name" value="DUF4238"/>
</dbReference>
<reference evidence="1" key="1">
    <citation type="submission" date="2012-11" db="EMBL/GenBank/DDBJ databases">
        <title>Dependencies among metagenomic species, viruses, plasmids and units of genetic variation.</title>
        <authorList>
            <person name="Nielsen H.B."/>
            <person name="Almeida M."/>
            <person name="Juncker A.S."/>
            <person name="Rasmussen S."/>
            <person name="Li J."/>
            <person name="Sunagawa S."/>
            <person name="Plichta D."/>
            <person name="Gautier L."/>
            <person name="Le Chatelier E."/>
            <person name="Peletier E."/>
            <person name="Bonde I."/>
            <person name="Nielsen T."/>
            <person name="Manichanh C."/>
            <person name="Arumugam M."/>
            <person name="Batto J."/>
            <person name="Santos M.B.Q.D."/>
            <person name="Blom N."/>
            <person name="Borruel N."/>
            <person name="Burgdorf K.S."/>
            <person name="Boumezbeur F."/>
            <person name="Casellas F."/>
            <person name="Dore J."/>
            <person name="Guarner F."/>
            <person name="Hansen T."/>
            <person name="Hildebrand F."/>
            <person name="Kaas R.S."/>
            <person name="Kennedy S."/>
            <person name="Kristiansen K."/>
            <person name="Kultima J.R."/>
            <person name="Leonard P."/>
            <person name="Levenez F."/>
            <person name="Lund O."/>
            <person name="Moumen B."/>
            <person name="Le Paslier D."/>
            <person name="Pons N."/>
            <person name="Pedersen O."/>
            <person name="Prifti E."/>
            <person name="Qin J."/>
            <person name="Raes J."/>
            <person name="Tap J."/>
            <person name="Tims S."/>
            <person name="Ussery D.W."/>
            <person name="Yamada T."/>
            <person name="MetaHit consortium"/>
            <person name="Renault P."/>
            <person name="Sicheritz-Ponten T."/>
            <person name="Bork P."/>
            <person name="Wang J."/>
            <person name="Brunak S."/>
            <person name="Ehrlich S.D."/>
        </authorList>
    </citation>
    <scope>NUCLEOTIDE SEQUENCE [LARGE SCALE GENOMIC DNA]</scope>
</reference>
<evidence type="ECO:0008006" key="2">
    <source>
        <dbReference type="Google" id="ProtNLM"/>
    </source>
</evidence>
<organism evidence="1">
    <name type="scientific">Methanobrevibacter smithii CAG:186</name>
    <dbReference type="NCBI Taxonomy" id="1263088"/>
    <lineage>
        <taxon>Archaea</taxon>
        <taxon>Methanobacteriati</taxon>
        <taxon>Methanobacteriota</taxon>
        <taxon>Methanomada group</taxon>
        <taxon>Methanobacteria</taxon>
        <taxon>Methanobacteriales</taxon>
        <taxon>Methanobacteriaceae</taxon>
        <taxon>Methanobrevibacter</taxon>
    </lineage>
</organism>
<dbReference type="AlphaFoldDB" id="R7PTE0"/>
<gene>
    <name evidence="1" type="ORF">BN522_00498</name>
</gene>